<sequence>MDTVHKTGKSS</sequence>
<accession>A0A0E9TTA1</accession>
<protein>
    <submittedName>
        <fullName evidence="1">Uncharacterized protein</fullName>
    </submittedName>
</protein>
<name>A0A0E9TTA1_ANGAN</name>
<proteinExistence type="predicted"/>
<reference evidence="1" key="1">
    <citation type="submission" date="2014-11" db="EMBL/GenBank/DDBJ databases">
        <authorList>
            <person name="Amaro Gonzalez C."/>
        </authorList>
    </citation>
    <scope>NUCLEOTIDE SEQUENCE</scope>
</reference>
<organism evidence="1">
    <name type="scientific">Anguilla anguilla</name>
    <name type="common">European freshwater eel</name>
    <name type="synonym">Muraena anguilla</name>
    <dbReference type="NCBI Taxonomy" id="7936"/>
    <lineage>
        <taxon>Eukaryota</taxon>
        <taxon>Metazoa</taxon>
        <taxon>Chordata</taxon>
        <taxon>Craniata</taxon>
        <taxon>Vertebrata</taxon>
        <taxon>Euteleostomi</taxon>
        <taxon>Actinopterygii</taxon>
        <taxon>Neopterygii</taxon>
        <taxon>Teleostei</taxon>
        <taxon>Anguilliformes</taxon>
        <taxon>Anguillidae</taxon>
        <taxon>Anguilla</taxon>
    </lineage>
</organism>
<evidence type="ECO:0000313" key="1">
    <source>
        <dbReference type="EMBL" id="JAH55963.1"/>
    </source>
</evidence>
<dbReference type="EMBL" id="GBXM01052614">
    <property type="protein sequence ID" value="JAH55963.1"/>
    <property type="molecule type" value="Transcribed_RNA"/>
</dbReference>
<reference evidence="1" key="2">
    <citation type="journal article" date="2015" name="Fish Shellfish Immunol.">
        <title>Early steps in the European eel (Anguilla anguilla)-Vibrio vulnificus interaction in the gills: Role of the RtxA13 toxin.</title>
        <authorList>
            <person name="Callol A."/>
            <person name="Pajuelo D."/>
            <person name="Ebbesson L."/>
            <person name="Teles M."/>
            <person name="MacKenzie S."/>
            <person name="Amaro C."/>
        </authorList>
    </citation>
    <scope>NUCLEOTIDE SEQUENCE</scope>
</reference>